<dbReference type="EMBL" id="CP010310">
    <property type="protein sequence ID" value="AJC19362.1"/>
    <property type="molecule type" value="Genomic_DNA"/>
</dbReference>
<evidence type="ECO:0000313" key="1">
    <source>
        <dbReference type="EMBL" id="AJC19362.1"/>
    </source>
</evidence>
<dbReference type="Proteomes" id="UP000254589">
    <property type="component" value="Unassembled WGS sequence"/>
</dbReference>
<dbReference type="AlphaFoldDB" id="A0AAJ4ZG71"/>
<evidence type="ECO:0000313" key="3">
    <source>
        <dbReference type="Proteomes" id="UP000035086"/>
    </source>
</evidence>
<proteinExistence type="predicted"/>
<dbReference type="Pfam" id="PF24154">
    <property type="entry name" value="Tis1_ImmP"/>
    <property type="match status" value="1"/>
</dbReference>
<dbReference type="InterPro" id="IPR056206">
    <property type="entry name" value="Tis1_ImmP"/>
</dbReference>
<evidence type="ECO:0000313" key="2">
    <source>
        <dbReference type="EMBL" id="SUA92641.1"/>
    </source>
</evidence>
<keyword evidence="3" id="KW-1185">Reference proteome</keyword>
<dbReference type="EMBL" id="UGSJ01000001">
    <property type="protein sequence ID" value="SUA92641.1"/>
    <property type="molecule type" value="Genomic_DNA"/>
</dbReference>
<accession>A0AAJ4ZG71</accession>
<dbReference type="Proteomes" id="UP000035086">
    <property type="component" value="Chromosome"/>
</dbReference>
<reference evidence="1" key="2">
    <citation type="submission" date="2016-11" db="EMBL/GenBank/DDBJ databases">
        <title>Complete Genome Sequencing of Pandoraea pulmonicola DSM 16583.</title>
        <authorList>
            <person name="Chan K.-G."/>
        </authorList>
    </citation>
    <scope>NUCLEOTIDE SEQUENCE</scope>
    <source>
        <strain evidence="1">DSM 16583</strain>
    </source>
</reference>
<sequence>MGIEKGKLFRDADVYIDYPFEAVMYRWDHVARDVHVRFYGADELAAPVAHDNHLFNEAIRFGTQVTRERYEQGNPVV</sequence>
<protein>
    <submittedName>
        <fullName evidence="2">Uncharacterized protein</fullName>
    </submittedName>
</protein>
<reference evidence="2 4" key="3">
    <citation type="submission" date="2018-06" db="EMBL/GenBank/DDBJ databases">
        <authorList>
            <consortium name="Pathogen Informatics"/>
            <person name="Doyle S."/>
        </authorList>
    </citation>
    <scope>NUCLEOTIDE SEQUENCE [LARGE SCALE GENOMIC DNA]</scope>
    <source>
        <strain evidence="2 4">NCTC13159</strain>
    </source>
</reference>
<organism evidence="2 4">
    <name type="scientific">Pandoraea pulmonicola</name>
    <dbReference type="NCBI Taxonomy" id="93221"/>
    <lineage>
        <taxon>Bacteria</taxon>
        <taxon>Pseudomonadati</taxon>
        <taxon>Pseudomonadota</taxon>
        <taxon>Betaproteobacteria</taxon>
        <taxon>Burkholderiales</taxon>
        <taxon>Burkholderiaceae</taxon>
        <taxon>Pandoraea</taxon>
    </lineage>
</organism>
<name>A0AAJ4ZG71_PANPU</name>
<gene>
    <name evidence="2" type="ORF">NCTC13159_04176</name>
    <name evidence="1" type="ORF">RO07_00590</name>
</gene>
<dbReference type="KEGG" id="ppul:RO07_00590"/>
<evidence type="ECO:0000313" key="4">
    <source>
        <dbReference type="Proteomes" id="UP000254589"/>
    </source>
</evidence>
<reference evidence="3" key="1">
    <citation type="submission" date="2014-12" db="EMBL/GenBank/DDBJ databases">
        <title>Complete Genome Sequencing of Pandoraea pulmonicola DSM 16583.</title>
        <authorList>
            <person name="Chan K.-G."/>
        </authorList>
    </citation>
    <scope>NUCLEOTIDE SEQUENCE [LARGE SCALE GENOMIC DNA]</scope>
    <source>
        <strain evidence="3">DSM 16583</strain>
    </source>
</reference>